<evidence type="ECO:0000256" key="6">
    <source>
        <dbReference type="ARBA" id="ARBA00022827"/>
    </source>
</evidence>
<evidence type="ECO:0000256" key="8">
    <source>
        <dbReference type="ARBA" id="ARBA00031306"/>
    </source>
</evidence>
<feature type="binding site" evidence="11">
    <location>
        <position position="174"/>
    </location>
    <ligand>
        <name>Mg(2+)</name>
        <dbReference type="ChEBI" id="CHEBI:18420"/>
    </ligand>
</feature>
<comment type="cofactor">
    <cofactor evidence="11">
        <name>Mg(2+)</name>
        <dbReference type="ChEBI" id="CHEBI:18420"/>
    </cofactor>
    <cofactor evidence="11">
        <name>Mn(2+)</name>
        <dbReference type="ChEBI" id="CHEBI:29035"/>
    </cofactor>
    <text evidence="11">Magnesium. Can also use manganese.</text>
</comment>
<feature type="signal peptide" evidence="12">
    <location>
        <begin position="1"/>
        <end position="24"/>
    </location>
</feature>
<keyword evidence="7 10" id="KW-0460">Magnesium</keyword>
<keyword evidence="5 10" id="KW-0479">Metal-binding</keyword>
<keyword evidence="3 10" id="KW-0285">Flavoprotein</keyword>
<comment type="function">
    <text evidence="12">Flavin transferase that catalyzes the transfer of the FMN moiety of FAD and its covalent binding to the hydroxyl group of a threonine residue in a target flavoprotein.</text>
</comment>
<keyword evidence="12" id="KW-1003">Cell membrane</keyword>
<dbReference type="GO" id="GO:0016740">
    <property type="term" value="F:transferase activity"/>
    <property type="evidence" value="ECO:0007669"/>
    <property type="project" value="UniProtKB-UniRule"/>
</dbReference>
<comment type="catalytic activity">
    <reaction evidence="9 10 12">
        <text>L-threonyl-[protein] + FAD = FMN-L-threonyl-[protein] + AMP + H(+)</text>
        <dbReference type="Rhea" id="RHEA:36847"/>
        <dbReference type="Rhea" id="RHEA-COMP:11060"/>
        <dbReference type="Rhea" id="RHEA-COMP:11061"/>
        <dbReference type="ChEBI" id="CHEBI:15378"/>
        <dbReference type="ChEBI" id="CHEBI:30013"/>
        <dbReference type="ChEBI" id="CHEBI:57692"/>
        <dbReference type="ChEBI" id="CHEBI:74257"/>
        <dbReference type="ChEBI" id="CHEBI:456215"/>
        <dbReference type="EC" id="2.7.1.180"/>
    </reaction>
</comment>
<keyword evidence="4 10" id="KW-0808">Transferase</keyword>
<proteinExistence type="inferred from homology"/>
<dbReference type="InterPro" id="IPR003374">
    <property type="entry name" value="ApbE-like_sf"/>
</dbReference>
<sequence>MRQNMRRMLPLLCAAALLSGCAARSEPTIQTFFAMDTTMSVTAYAEDPTDALVAAQQAVNRLDALWSRTRPDSDIARLNAAAGTGAVAVDGDTAALLTTANAVAEESGLAFNPVLCPVMDAWGFGSTESETTAVHRVPAQAELDELLPLTRDLPLVDGDTAALALPGQAVDLGGIAKGAAARYVVDALTQNGVERAIIALGGNITALGVRPDGHPFRVYVRDPRGEGEDYLCLIALPDGRTCSTSGGYERCFVADGVTYHHIIDPANGYPAQSGLLSVTVVADDPALADAWSTALFVLGPDEALRRWKSGQGTVAGMDLILVTDAGHVYVTQGLEEGLETLGEEAGYTYEIVRR</sequence>
<keyword evidence="6 10" id="KW-0274">FAD</keyword>
<evidence type="ECO:0000256" key="9">
    <source>
        <dbReference type="ARBA" id="ARBA00048540"/>
    </source>
</evidence>
<dbReference type="EMBL" id="DXCX01000031">
    <property type="protein sequence ID" value="HIY72926.1"/>
    <property type="molecule type" value="Genomic_DNA"/>
</dbReference>
<evidence type="ECO:0000256" key="1">
    <source>
        <dbReference type="ARBA" id="ARBA00011955"/>
    </source>
</evidence>
<evidence type="ECO:0000256" key="10">
    <source>
        <dbReference type="PIRNR" id="PIRNR006268"/>
    </source>
</evidence>
<feature type="binding site" evidence="11">
    <location>
        <position position="289"/>
    </location>
    <ligand>
        <name>Mg(2+)</name>
        <dbReference type="ChEBI" id="CHEBI:18420"/>
    </ligand>
</feature>
<evidence type="ECO:0000256" key="2">
    <source>
        <dbReference type="ARBA" id="ARBA00016337"/>
    </source>
</evidence>
<reference evidence="13" key="1">
    <citation type="journal article" date="2021" name="PeerJ">
        <title>Extensive microbial diversity within the chicken gut microbiome revealed by metagenomics and culture.</title>
        <authorList>
            <person name="Gilroy R."/>
            <person name="Ravi A."/>
            <person name="Getino M."/>
            <person name="Pursley I."/>
            <person name="Horton D.L."/>
            <person name="Alikhan N.F."/>
            <person name="Baker D."/>
            <person name="Gharbi K."/>
            <person name="Hall N."/>
            <person name="Watson M."/>
            <person name="Adriaenssens E.M."/>
            <person name="Foster-Nyarko E."/>
            <person name="Jarju S."/>
            <person name="Secka A."/>
            <person name="Antonio M."/>
            <person name="Oren A."/>
            <person name="Chaudhuri R.R."/>
            <person name="La Ragione R."/>
            <person name="Hildebrand F."/>
            <person name="Pallen M.J."/>
        </authorList>
    </citation>
    <scope>NUCLEOTIDE SEQUENCE</scope>
    <source>
        <strain evidence="13">CHK33-7979</strain>
    </source>
</reference>
<comment type="similarity">
    <text evidence="10 12">Belongs to the ApbE family.</text>
</comment>
<dbReference type="Proteomes" id="UP000886824">
    <property type="component" value="Unassembled WGS sequence"/>
</dbReference>
<keyword evidence="12" id="KW-0997">Cell inner membrane</keyword>
<evidence type="ECO:0000256" key="3">
    <source>
        <dbReference type="ARBA" id="ARBA00022630"/>
    </source>
</evidence>
<feature type="chain" id="PRO_5039747793" description="FAD:protein FMN transferase" evidence="12">
    <location>
        <begin position="25"/>
        <end position="354"/>
    </location>
</feature>
<feature type="binding site" evidence="11">
    <location>
        <position position="293"/>
    </location>
    <ligand>
        <name>Mg(2+)</name>
        <dbReference type="ChEBI" id="CHEBI:18420"/>
    </ligand>
</feature>
<keyword evidence="12" id="KW-0732">Signal</keyword>
<comment type="caution">
    <text evidence="13">The sequence shown here is derived from an EMBL/GenBank/DDBJ whole genome shotgun (WGS) entry which is preliminary data.</text>
</comment>
<evidence type="ECO:0000313" key="14">
    <source>
        <dbReference type="Proteomes" id="UP000886824"/>
    </source>
</evidence>
<dbReference type="Pfam" id="PF02424">
    <property type="entry name" value="ApbE"/>
    <property type="match status" value="1"/>
</dbReference>
<gene>
    <name evidence="13" type="ORF">H9826_02960</name>
</gene>
<evidence type="ECO:0000256" key="5">
    <source>
        <dbReference type="ARBA" id="ARBA00022723"/>
    </source>
</evidence>
<dbReference type="AlphaFoldDB" id="A0A9D2CCJ9"/>
<evidence type="ECO:0000256" key="4">
    <source>
        <dbReference type="ARBA" id="ARBA00022679"/>
    </source>
</evidence>
<keyword evidence="12" id="KW-0449">Lipoprotein</keyword>
<dbReference type="InterPro" id="IPR024932">
    <property type="entry name" value="ApbE"/>
</dbReference>
<dbReference type="Gene3D" id="3.10.520.10">
    <property type="entry name" value="ApbE-like domains"/>
    <property type="match status" value="1"/>
</dbReference>
<dbReference type="PROSITE" id="PS51257">
    <property type="entry name" value="PROKAR_LIPOPROTEIN"/>
    <property type="match status" value="1"/>
</dbReference>
<dbReference type="GO" id="GO:0005886">
    <property type="term" value="C:plasma membrane"/>
    <property type="evidence" value="ECO:0007669"/>
    <property type="project" value="UniProtKB-SubCell"/>
</dbReference>
<accession>A0A9D2CCJ9</accession>
<dbReference type="EC" id="2.7.1.180" evidence="1 10"/>
<reference evidence="13" key="2">
    <citation type="submission" date="2021-04" db="EMBL/GenBank/DDBJ databases">
        <authorList>
            <person name="Gilroy R."/>
        </authorList>
    </citation>
    <scope>NUCLEOTIDE SEQUENCE</scope>
    <source>
        <strain evidence="13">CHK33-7979</strain>
    </source>
</reference>
<dbReference type="GO" id="GO:0046872">
    <property type="term" value="F:metal ion binding"/>
    <property type="evidence" value="ECO:0007669"/>
    <property type="project" value="UniProtKB-UniRule"/>
</dbReference>
<dbReference type="PANTHER" id="PTHR30040:SF2">
    <property type="entry name" value="FAD:PROTEIN FMN TRANSFERASE"/>
    <property type="match status" value="1"/>
</dbReference>
<comment type="subcellular location">
    <subcellularLocation>
        <location evidence="12">Cell inner membrane</location>
        <topology evidence="12">Lipid-anchor</topology>
        <orientation evidence="12">Periplasmic side</orientation>
    </subcellularLocation>
</comment>
<evidence type="ECO:0000256" key="11">
    <source>
        <dbReference type="PIRSR" id="PIRSR006268-2"/>
    </source>
</evidence>
<dbReference type="PIRSF" id="PIRSF006268">
    <property type="entry name" value="ApbE"/>
    <property type="match status" value="1"/>
</dbReference>
<dbReference type="SUPFAM" id="SSF143631">
    <property type="entry name" value="ApbE-like"/>
    <property type="match status" value="1"/>
</dbReference>
<organism evidence="13 14">
    <name type="scientific">Candidatus Intestinimonas merdavium</name>
    <dbReference type="NCBI Taxonomy" id="2838622"/>
    <lineage>
        <taxon>Bacteria</taxon>
        <taxon>Bacillati</taxon>
        <taxon>Bacillota</taxon>
        <taxon>Clostridia</taxon>
        <taxon>Eubacteriales</taxon>
        <taxon>Intestinimonas</taxon>
    </lineage>
</organism>
<evidence type="ECO:0000313" key="13">
    <source>
        <dbReference type="EMBL" id="HIY72926.1"/>
    </source>
</evidence>
<evidence type="ECO:0000256" key="12">
    <source>
        <dbReference type="RuleBase" id="RU363002"/>
    </source>
</evidence>
<name>A0A9D2CCJ9_9FIRM</name>
<dbReference type="PANTHER" id="PTHR30040">
    <property type="entry name" value="THIAMINE BIOSYNTHESIS LIPOPROTEIN APBE"/>
    <property type="match status" value="1"/>
</dbReference>
<protein>
    <recommendedName>
        <fullName evidence="2 10">FAD:protein FMN transferase</fullName>
        <ecNumber evidence="1 10">2.7.1.180</ecNumber>
    </recommendedName>
    <alternativeName>
        <fullName evidence="8 10">Flavin transferase</fullName>
    </alternativeName>
</protein>
<evidence type="ECO:0000256" key="7">
    <source>
        <dbReference type="ARBA" id="ARBA00022842"/>
    </source>
</evidence>
<keyword evidence="12" id="KW-0472">Membrane</keyword>